<dbReference type="AlphaFoldDB" id="A0A1E1WDQ2"/>
<dbReference type="PROSITE" id="PS50086">
    <property type="entry name" value="TBC_RABGAP"/>
    <property type="match status" value="1"/>
</dbReference>
<dbReference type="Pfam" id="PF00566">
    <property type="entry name" value="RabGAP-TBC"/>
    <property type="match status" value="1"/>
</dbReference>
<organism evidence="3">
    <name type="scientific">Pectinophora gossypiella</name>
    <name type="common">Cotton pink bollworm</name>
    <name type="synonym">Depressaria gossypiella</name>
    <dbReference type="NCBI Taxonomy" id="13191"/>
    <lineage>
        <taxon>Eukaryota</taxon>
        <taxon>Metazoa</taxon>
        <taxon>Ecdysozoa</taxon>
        <taxon>Arthropoda</taxon>
        <taxon>Hexapoda</taxon>
        <taxon>Insecta</taxon>
        <taxon>Pterygota</taxon>
        <taxon>Neoptera</taxon>
        <taxon>Endopterygota</taxon>
        <taxon>Lepidoptera</taxon>
        <taxon>Glossata</taxon>
        <taxon>Ditrysia</taxon>
        <taxon>Gelechioidea</taxon>
        <taxon>Gelechiidae</taxon>
        <taxon>Apatetrinae</taxon>
        <taxon>Pectinophora</taxon>
    </lineage>
</organism>
<proteinExistence type="predicted"/>
<dbReference type="OrthoDB" id="27140at2759"/>
<keyword evidence="1" id="KW-0343">GTPase activation</keyword>
<dbReference type="SUPFAM" id="SSF47923">
    <property type="entry name" value="Ypt/Rab-GAP domain of gyp1p"/>
    <property type="match status" value="2"/>
</dbReference>
<dbReference type="PANTHER" id="PTHR22957">
    <property type="entry name" value="TBC1 DOMAIN FAMILY MEMBER GTPASE-ACTIVATING PROTEIN"/>
    <property type="match status" value="1"/>
</dbReference>
<evidence type="ECO:0000259" key="2">
    <source>
        <dbReference type="PROSITE" id="PS50086"/>
    </source>
</evidence>
<dbReference type="FunFam" id="1.10.8.270:FF:000011">
    <property type="entry name" value="TBC1 domain family member 5"/>
    <property type="match status" value="1"/>
</dbReference>
<dbReference type="GO" id="GO:0005096">
    <property type="term" value="F:GTPase activator activity"/>
    <property type="evidence" value="ECO:0007669"/>
    <property type="project" value="UniProtKB-KW"/>
</dbReference>
<dbReference type="PANTHER" id="PTHR22957:SF337">
    <property type="entry name" value="TBC1 DOMAIN FAMILY MEMBER 5"/>
    <property type="match status" value="1"/>
</dbReference>
<dbReference type="Gene3D" id="1.10.472.80">
    <property type="entry name" value="Ypt/Rab-GAP domain of gyp1p, domain 3"/>
    <property type="match status" value="1"/>
</dbReference>
<dbReference type="EMBL" id="GDQN01005941">
    <property type="protein sequence ID" value="JAT85113.1"/>
    <property type="molecule type" value="Transcribed_RNA"/>
</dbReference>
<name>A0A1E1WDQ2_PECGO</name>
<gene>
    <name evidence="3" type="ORF">g.14819</name>
</gene>
<dbReference type="InterPro" id="IPR035969">
    <property type="entry name" value="Rab-GAP_TBC_sf"/>
</dbReference>
<feature type="domain" description="Rab-GAP TBC" evidence="2">
    <location>
        <begin position="39"/>
        <end position="298"/>
    </location>
</feature>
<sequence>FSLFSFSFLRCVIHEFLRTLNKLSLSWGIESLRYSAMQLNLPRPRSLAWAILLQVIPPPSDDIIKCLKTHRNFYNDLKSKLSMDPRAVVGDDPLSQNDESAWKQHFCDNELQALILQDVVRTFPDEPYFRDSKVQNLMVSVLFFWARSHTVGYRQGMHEVLAPLLLELYIDRKHAPTALCNTLKCFLDEAYLEHDSYMLFSAVMKGLEKFYTTGDAVPSPSGRLPPSRHIHSPNEVVRYLERIREEHLVSLDLELATHLDRCNITMELFGIRWVRLLFGREFIRSDLPQLWSFIFADGPLLPHLHYMVLALLLALRTLLLDPDPGCVLSALMRPSAVPVTHVCALALHLRDPLLHPRPSPYHFHDTTNHNSWLLSCNAETTR</sequence>
<dbReference type="Gene3D" id="1.10.8.270">
    <property type="entry name" value="putative rabgap domain of human tbc1 domain family member 14 like domains"/>
    <property type="match status" value="1"/>
</dbReference>
<protein>
    <recommendedName>
        <fullName evidence="2">Rab-GAP TBC domain-containing protein</fullName>
    </recommendedName>
</protein>
<dbReference type="InterPro" id="IPR000195">
    <property type="entry name" value="Rab-GAP-TBC_dom"/>
</dbReference>
<feature type="non-terminal residue" evidence="3">
    <location>
        <position position="1"/>
    </location>
</feature>
<dbReference type="SMART" id="SM00164">
    <property type="entry name" value="TBC"/>
    <property type="match status" value="1"/>
</dbReference>
<reference evidence="3" key="1">
    <citation type="submission" date="2015-09" db="EMBL/GenBank/DDBJ databases">
        <title>De novo assembly of Pectinophora gossypiella (Pink Bollworm) gut transcriptome.</title>
        <authorList>
            <person name="Tassone E.E."/>
        </authorList>
    </citation>
    <scope>NUCLEOTIDE SEQUENCE</scope>
</reference>
<accession>A0A1E1WDQ2</accession>
<evidence type="ECO:0000313" key="3">
    <source>
        <dbReference type="EMBL" id="JAT85113.1"/>
    </source>
</evidence>
<dbReference type="GO" id="GO:0005737">
    <property type="term" value="C:cytoplasm"/>
    <property type="evidence" value="ECO:0007669"/>
    <property type="project" value="UniProtKB-ARBA"/>
</dbReference>
<evidence type="ECO:0000256" key="1">
    <source>
        <dbReference type="ARBA" id="ARBA00022468"/>
    </source>
</evidence>